<dbReference type="Pfam" id="PF01451">
    <property type="entry name" value="LMWPc"/>
    <property type="match status" value="1"/>
</dbReference>
<evidence type="ECO:0000256" key="4">
    <source>
        <dbReference type="PIRSR" id="PIRSR617867-1"/>
    </source>
</evidence>
<accession>Q0RP48</accession>
<organism evidence="6 7">
    <name type="scientific">Frankia alni (strain DSM 45986 / CECT 9034 / ACN14a)</name>
    <dbReference type="NCBI Taxonomy" id="326424"/>
    <lineage>
        <taxon>Bacteria</taxon>
        <taxon>Bacillati</taxon>
        <taxon>Actinomycetota</taxon>
        <taxon>Actinomycetes</taxon>
        <taxon>Frankiales</taxon>
        <taxon>Frankiaceae</taxon>
        <taxon>Frankia</taxon>
    </lineage>
</organism>
<dbReference type="STRING" id="326424.FRAAL2037"/>
<evidence type="ECO:0000256" key="2">
    <source>
        <dbReference type="ARBA" id="ARBA00022801"/>
    </source>
</evidence>
<keyword evidence="2 6" id="KW-0378">Hydrolase</keyword>
<reference evidence="6 7" key="1">
    <citation type="journal article" date="2007" name="Genome Res.">
        <title>Genome characteristics of facultatively symbiotic Frankia sp. strains reflect host range and host plant biogeography.</title>
        <authorList>
            <person name="Normand P."/>
            <person name="Lapierre P."/>
            <person name="Tisa L.S."/>
            <person name="Gogarten J.P."/>
            <person name="Alloisio N."/>
            <person name="Bagnarol E."/>
            <person name="Bassi C.A."/>
            <person name="Berry A.M."/>
            <person name="Bickhart D.M."/>
            <person name="Choisne N."/>
            <person name="Couloux A."/>
            <person name="Cournoyer B."/>
            <person name="Cruveiller S."/>
            <person name="Daubin V."/>
            <person name="Demange N."/>
            <person name="Francino M.P."/>
            <person name="Goltsman E."/>
            <person name="Huang Y."/>
            <person name="Kopp O.R."/>
            <person name="Labarre L."/>
            <person name="Lapidus A."/>
            <person name="Lavire C."/>
            <person name="Marechal J."/>
            <person name="Martinez M."/>
            <person name="Mastronunzio J.E."/>
            <person name="Mullin B.C."/>
            <person name="Niemann J."/>
            <person name="Pujic P."/>
            <person name="Rawnsley T."/>
            <person name="Rouy Z."/>
            <person name="Schenowitz C."/>
            <person name="Sellstedt A."/>
            <person name="Tavares F."/>
            <person name="Tomkins J.P."/>
            <person name="Vallenet D."/>
            <person name="Valverde C."/>
            <person name="Wall L.G."/>
            <person name="Wang Y."/>
            <person name="Medigue C."/>
            <person name="Benson D.R."/>
        </authorList>
    </citation>
    <scope>NUCLEOTIDE SEQUENCE [LARGE SCALE GENOMIC DNA]</scope>
    <source>
        <strain evidence="7">DSM 45986 / CECT 9034 / ACN14a</strain>
    </source>
</reference>
<dbReference type="SMART" id="SM00226">
    <property type="entry name" value="LMWPc"/>
    <property type="match status" value="1"/>
</dbReference>
<dbReference type="eggNOG" id="COG0394">
    <property type="taxonomic scope" value="Bacteria"/>
</dbReference>
<dbReference type="KEGG" id="fal:FRAAL2037"/>
<feature type="active site" evidence="4">
    <location>
        <position position="19"/>
    </location>
</feature>
<name>Q0RP48_FRAAA</name>
<dbReference type="SUPFAM" id="SSF52788">
    <property type="entry name" value="Phosphotyrosine protein phosphatases I"/>
    <property type="match status" value="1"/>
</dbReference>
<evidence type="ECO:0000313" key="6">
    <source>
        <dbReference type="EMBL" id="CAJ60686.1"/>
    </source>
</evidence>
<keyword evidence="3" id="KW-0904">Protein phosphatase</keyword>
<dbReference type="PANTHER" id="PTHR11717:SF31">
    <property type="entry name" value="LOW MOLECULAR WEIGHT PROTEIN-TYROSINE-PHOSPHATASE ETP-RELATED"/>
    <property type="match status" value="1"/>
</dbReference>
<gene>
    <name evidence="6" type="ordered locus">FRAAL2037</name>
</gene>
<dbReference type="EMBL" id="CT573213">
    <property type="protein sequence ID" value="CAJ60686.1"/>
    <property type="molecule type" value="Genomic_DNA"/>
</dbReference>
<sequence length="212" mass="21823">MSATGAGEPGRPWTVLMVCTGNLCRSPLAEHLAAARFGAAPGAAPVFHSAGVYAEPAAPMHPHAAALLRARGVDPGAFRTRPLTAELIGASDLVLCATRQHRSAVVALAPRALRRTFTVREFGRLTSGVRPADVPPGEPRLAGEHLAAAAWRVRASGRVVPASIDDLSDPLEGGREAFETCARLIDAALTAPLTLLAGACRAQPVGRAPAAG</sequence>
<evidence type="ECO:0000256" key="1">
    <source>
        <dbReference type="ARBA" id="ARBA00011063"/>
    </source>
</evidence>
<keyword evidence="7" id="KW-1185">Reference proteome</keyword>
<proteinExistence type="inferred from homology"/>
<dbReference type="InterPro" id="IPR050438">
    <property type="entry name" value="LMW_PTPase"/>
</dbReference>
<evidence type="ECO:0000313" key="7">
    <source>
        <dbReference type="Proteomes" id="UP000000657"/>
    </source>
</evidence>
<evidence type="ECO:0000256" key="3">
    <source>
        <dbReference type="ARBA" id="ARBA00022912"/>
    </source>
</evidence>
<dbReference type="PRINTS" id="PR00719">
    <property type="entry name" value="LMWPTPASE"/>
</dbReference>
<protein>
    <recommendedName>
        <fullName evidence="5">Phosphotyrosine protein phosphatase I domain-containing protein</fullName>
    </recommendedName>
</protein>
<dbReference type="RefSeq" id="WP_011603208.1">
    <property type="nucleotide sequence ID" value="NC_008278.1"/>
</dbReference>
<dbReference type="Gene3D" id="3.40.50.2300">
    <property type="match status" value="1"/>
</dbReference>
<dbReference type="OrthoDB" id="9784339at2"/>
<feature type="active site" evidence="4">
    <location>
        <position position="25"/>
    </location>
</feature>
<evidence type="ECO:0000259" key="5">
    <source>
        <dbReference type="SMART" id="SM00226"/>
    </source>
</evidence>
<dbReference type="InterPro" id="IPR023485">
    <property type="entry name" value="Ptyr_pPase"/>
</dbReference>
<dbReference type="InterPro" id="IPR017867">
    <property type="entry name" value="Tyr_phospatase_low_mol_wt"/>
</dbReference>
<dbReference type="InterPro" id="IPR036196">
    <property type="entry name" value="Ptyr_pPase_sf"/>
</dbReference>
<dbReference type="PANTHER" id="PTHR11717">
    <property type="entry name" value="LOW MOLECULAR WEIGHT PROTEIN TYROSINE PHOSPHATASE"/>
    <property type="match status" value="1"/>
</dbReference>
<dbReference type="GO" id="GO:0004725">
    <property type="term" value="F:protein tyrosine phosphatase activity"/>
    <property type="evidence" value="ECO:0007669"/>
    <property type="project" value="InterPro"/>
</dbReference>
<comment type="similarity">
    <text evidence="1">Belongs to the low molecular weight phosphotyrosine protein phosphatase family.</text>
</comment>
<dbReference type="Proteomes" id="UP000000657">
    <property type="component" value="Chromosome"/>
</dbReference>
<dbReference type="HOGENOM" id="CLU_071415_1_0_11"/>
<feature type="domain" description="Phosphotyrosine protein phosphatase I" evidence="5">
    <location>
        <begin position="13"/>
        <end position="195"/>
    </location>
</feature>
<dbReference type="AlphaFoldDB" id="Q0RP48"/>